<proteinExistence type="predicted"/>
<evidence type="ECO:0000313" key="4">
    <source>
        <dbReference type="Proteomes" id="UP000179797"/>
    </source>
</evidence>
<dbReference type="RefSeq" id="WP_052432307.1">
    <property type="nucleotide sequence ID" value="NZ_JRYR02000001.1"/>
</dbReference>
<evidence type="ECO:0000256" key="2">
    <source>
        <dbReference type="SAM" id="MobiDB-lite"/>
    </source>
</evidence>
<dbReference type="Pfam" id="PF14559">
    <property type="entry name" value="TPR_19"/>
    <property type="match status" value="1"/>
</dbReference>
<feature type="repeat" description="TPR" evidence="1">
    <location>
        <begin position="210"/>
        <end position="243"/>
    </location>
</feature>
<dbReference type="Gene3D" id="1.25.40.10">
    <property type="entry name" value="Tetratricopeptide repeat domain"/>
    <property type="match status" value="1"/>
</dbReference>
<dbReference type="AlphaFoldDB" id="A0A1S1Z2T1"/>
<dbReference type="InterPro" id="IPR011990">
    <property type="entry name" value="TPR-like_helical_dom_sf"/>
</dbReference>
<keyword evidence="4" id="KW-1185">Reference proteome</keyword>
<dbReference type="STRING" id="915059.NH26_14810"/>
<name>A0A1S1Z2T1_FLAPC</name>
<keyword evidence="1" id="KW-0802">TPR repeat</keyword>
<gene>
    <name evidence="3" type="ORF">NH26_14810</name>
</gene>
<evidence type="ECO:0000256" key="1">
    <source>
        <dbReference type="PROSITE-ProRule" id="PRU00339"/>
    </source>
</evidence>
<evidence type="ECO:0000313" key="3">
    <source>
        <dbReference type="EMBL" id="OHX67527.1"/>
    </source>
</evidence>
<dbReference type="PROSITE" id="PS50005">
    <property type="entry name" value="TPR"/>
    <property type="match status" value="1"/>
</dbReference>
<feature type="compositionally biased region" description="Basic and acidic residues" evidence="2">
    <location>
        <begin position="43"/>
        <end position="60"/>
    </location>
</feature>
<accession>A0A1S1Z2T1</accession>
<feature type="region of interest" description="Disordered" evidence="2">
    <location>
        <begin position="36"/>
        <end position="70"/>
    </location>
</feature>
<dbReference type="SUPFAM" id="SSF48452">
    <property type="entry name" value="TPR-like"/>
    <property type="match status" value="1"/>
</dbReference>
<organism evidence="3 4">
    <name type="scientific">Flammeovirga pacifica</name>
    <dbReference type="NCBI Taxonomy" id="915059"/>
    <lineage>
        <taxon>Bacteria</taxon>
        <taxon>Pseudomonadati</taxon>
        <taxon>Bacteroidota</taxon>
        <taxon>Cytophagia</taxon>
        <taxon>Cytophagales</taxon>
        <taxon>Flammeovirgaceae</taxon>
        <taxon>Flammeovirga</taxon>
    </lineage>
</organism>
<dbReference type="OrthoDB" id="1490552at2"/>
<reference evidence="3 4" key="1">
    <citation type="journal article" date="2012" name="Int. J. Syst. Evol. Microbiol.">
        <title>Flammeovirga pacifica sp. nov., isolated from deep-sea sediment.</title>
        <authorList>
            <person name="Xu H."/>
            <person name="Fu Y."/>
            <person name="Yang N."/>
            <person name="Ding Z."/>
            <person name="Lai Q."/>
            <person name="Zeng R."/>
        </authorList>
    </citation>
    <scope>NUCLEOTIDE SEQUENCE [LARGE SCALE GENOMIC DNA]</scope>
    <source>
        <strain evidence="4">DSM 24597 / LMG 26175 / WPAGA1</strain>
    </source>
</reference>
<sequence length="292" mass="32690">MGKKQYILIFSGVVLIILFALLPKAVIVDNTESIDTDSNTAEVHTEDDGHDHSDHDHANEHTPNAAMNAHDKLPADTQNTLDSLEHEFSIAKSSSNKSTIANTAYNLLIGMNKFDQAAGWKLASYGQSNNEEELKAGADAYYQAYTFAMSEQKSAKMAKLARENYEKYIKVHGEDLDAKVKIGMTYVVSEAPMQGIMMIREVIAKDPDHQLALSSLGVLSIQSGQYDKAIQRFEKIKKLYPEDMESRFYLAIALNNSGKKEEAIKEMKYIRKNADTEEIRLSATQTLAEWDN</sequence>
<protein>
    <submittedName>
        <fullName evidence="3">Uncharacterized protein</fullName>
    </submittedName>
</protein>
<dbReference type="InterPro" id="IPR019734">
    <property type="entry name" value="TPR_rpt"/>
</dbReference>
<dbReference type="Proteomes" id="UP000179797">
    <property type="component" value="Unassembled WGS sequence"/>
</dbReference>
<dbReference type="EMBL" id="JRYR02000001">
    <property type="protein sequence ID" value="OHX67527.1"/>
    <property type="molecule type" value="Genomic_DNA"/>
</dbReference>
<comment type="caution">
    <text evidence="3">The sequence shown here is derived from an EMBL/GenBank/DDBJ whole genome shotgun (WGS) entry which is preliminary data.</text>
</comment>